<dbReference type="KEGG" id="str:Sterm_3152"/>
<reference evidence="3" key="1">
    <citation type="submission" date="2009-09" db="EMBL/GenBank/DDBJ databases">
        <title>The complete chromosome of Sebaldella termitidis ATCC 33386.</title>
        <authorList>
            <consortium name="US DOE Joint Genome Institute (JGI-PGF)"/>
            <person name="Lucas S."/>
            <person name="Copeland A."/>
            <person name="Lapidus A."/>
            <person name="Glavina del Rio T."/>
            <person name="Dalin E."/>
            <person name="Tice H."/>
            <person name="Bruce D."/>
            <person name="Goodwin L."/>
            <person name="Pitluck S."/>
            <person name="Kyrpides N."/>
            <person name="Mavromatis K."/>
            <person name="Ivanova N."/>
            <person name="Mikhailova N."/>
            <person name="Sims D."/>
            <person name="Meincke L."/>
            <person name="Brettin T."/>
            <person name="Detter J.C."/>
            <person name="Han C."/>
            <person name="Larimer F."/>
            <person name="Land M."/>
            <person name="Hauser L."/>
            <person name="Markowitz V."/>
            <person name="Cheng J.F."/>
            <person name="Hugenholtz P."/>
            <person name="Woyke T."/>
            <person name="Wu D."/>
            <person name="Eisen J.A."/>
        </authorList>
    </citation>
    <scope>NUCLEOTIDE SEQUENCE [LARGE SCALE GENOMIC DNA]</scope>
    <source>
        <strain evidence="3">ATCC 33386 / NCTC 11300</strain>
    </source>
</reference>
<evidence type="ECO:0008006" key="4">
    <source>
        <dbReference type="Google" id="ProtNLM"/>
    </source>
</evidence>
<proteinExistence type="predicted"/>
<dbReference type="InterPro" id="IPR036390">
    <property type="entry name" value="WH_DNA-bd_sf"/>
</dbReference>
<dbReference type="InterPro" id="IPR036388">
    <property type="entry name" value="WH-like_DNA-bd_sf"/>
</dbReference>
<name>D1APF9_SEBTE</name>
<keyword evidence="3" id="KW-1185">Reference proteome</keyword>
<feature type="compositionally biased region" description="Basic and acidic residues" evidence="1">
    <location>
        <begin position="183"/>
        <end position="203"/>
    </location>
</feature>
<reference evidence="2 3" key="2">
    <citation type="journal article" date="2010" name="Stand. Genomic Sci.">
        <title>Complete genome sequence of Sebaldella termitidis type strain (NCTC 11300).</title>
        <authorList>
            <person name="Harmon-Smith M."/>
            <person name="Celia L."/>
            <person name="Chertkov O."/>
            <person name="Lapidus A."/>
            <person name="Copeland A."/>
            <person name="Glavina Del Rio T."/>
            <person name="Nolan M."/>
            <person name="Lucas S."/>
            <person name="Tice H."/>
            <person name="Cheng J.F."/>
            <person name="Han C."/>
            <person name="Detter J.C."/>
            <person name="Bruce D."/>
            <person name="Goodwin L."/>
            <person name="Pitluck S."/>
            <person name="Pati A."/>
            <person name="Liolios K."/>
            <person name="Ivanova N."/>
            <person name="Mavromatis K."/>
            <person name="Mikhailova N."/>
            <person name="Chen A."/>
            <person name="Palaniappan K."/>
            <person name="Land M."/>
            <person name="Hauser L."/>
            <person name="Chang Y.J."/>
            <person name="Jeffries C.D."/>
            <person name="Brettin T."/>
            <person name="Goker M."/>
            <person name="Beck B."/>
            <person name="Bristow J."/>
            <person name="Eisen J.A."/>
            <person name="Markowitz V."/>
            <person name="Hugenholtz P."/>
            <person name="Kyrpides N.C."/>
            <person name="Klenk H.P."/>
            <person name="Chen F."/>
        </authorList>
    </citation>
    <scope>NUCLEOTIDE SEQUENCE [LARGE SCALE GENOMIC DNA]</scope>
    <source>
        <strain evidence="3">ATCC 33386 / NCTC 11300</strain>
    </source>
</reference>
<organism evidence="2 3">
    <name type="scientific">Sebaldella termitidis (strain ATCC 33386 / NCTC 11300)</name>
    <dbReference type="NCBI Taxonomy" id="526218"/>
    <lineage>
        <taxon>Bacteria</taxon>
        <taxon>Fusobacteriati</taxon>
        <taxon>Fusobacteriota</taxon>
        <taxon>Fusobacteriia</taxon>
        <taxon>Fusobacteriales</taxon>
        <taxon>Leptotrichiaceae</taxon>
        <taxon>Sebaldella</taxon>
    </lineage>
</organism>
<protein>
    <recommendedName>
        <fullName evidence="4">Transcriptional regulator, MarR family</fullName>
    </recommendedName>
</protein>
<evidence type="ECO:0000256" key="1">
    <source>
        <dbReference type="SAM" id="MobiDB-lite"/>
    </source>
</evidence>
<dbReference type="Gene3D" id="1.10.10.10">
    <property type="entry name" value="Winged helix-like DNA-binding domain superfamily/Winged helix DNA-binding domain"/>
    <property type="match status" value="1"/>
</dbReference>
<sequence length="284" mass="34379">MTWVLHKYHQKNHHNSQNTKKHYEKYTENRILALLKLQEEISSKELMFILGIPKHYYKEAVEKMKKEEFILLTDSDNDTILKLTEKGRSAEIKNKKSEFDSIFDCLSEEEKENFGHYIDTIVSSVKSKFEDNSDNDSKFFDNFHIERDEFCRRDFAHPGIDGKEFYRSFLLNHGMDSNFNRCGEKHSPHRHPDFHGRHGMERRGHGRHDSHRDFMFERDPRFDRSDKRFDTRNERCGHTHGHDFHRDFDRNRDFDKGYDMESEKCRPGHDIPEDFEIFYHKRKI</sequence>
<dbReference type="AlphaFoldDB" id="D1APF9"/>
<evidence type="ECO:0000313" key="2">
    <source>
        <dbReference type="EMBL" id="ACZ09993.1"/>
    </source>
</evidence>
<dbReference type="eggNOG" id="COG1846">
    <property type="taxonomic scope" value="Bacteria"/>
</dbReference>
<dbReference type="EMBL" id="CP001739">
    <property type="protein sequence ID" value="ACZ09993.1"/>
    <property type="molecule type" value="Genomic_DNA"/>
</dbReference>
<dbReference type="SUPFAM" id="SSF46785">
    <property type="entry name" value="Winged helix' DNA-binding domain"/>
    <property type="match status" value="1"/>
</dbReference>
<evidence type="ECO:0000313" key="3">
    <source>
        <dbReference type="Proteomes" id="UP000000845"/>
    </source>
</evidence>
<dbReference type="Proteomes" id="UP000000845">
    <property type="component" value="Chromosome"/>
</dbReference>
<gene>
    <name evidence="2" type="ordered locus">Sterm_3152</name>
</gene>
<feature type="region of interest" description="Disordered" evidence="1">
    <location>
        <begin position="183"/>
        <end position="212"/>
    </location>
</feature>
<accession>D1APF9</accession>
<dbReference type="RefSeq" id="WP_012862575.1">
    <property type="nucleotide sequence ID" value="NC_013517.1"/>
</dbReference>
<dbReference type="HOGENOM" id="CLU_979671_0_0_0"/>
<dbReference type="STRING" id="526218.Sterm_3152"/>